<reference evidence="2" key="1">
    <citation type="submission" date="2016-01" db="EMBL/GenBank/DDBJ databases">
        <authorList>
            <person name="Mitreva M."/>
            <person name="Pepin K.H."/>
            <person name="Mihindukulasuriya K.A."/>
            <person name="Fulton R."/>
            <person name="Fronick C."/>
            <person name="O'Laughlin M."/>
            <person name="Miner T."/>
            <person name="Herter B."/>
            <person name="Rosa B.A."/>
            <person name="Cordes M."/>
            <person name="Tomlinson C."/>
            <person name="Wollam A."/>
            <person name="Palsikar V.B."/>
            <person name="Mardis E.R."/>
            <person name="Wilson R.K."/>
        </authorList>
    </citation>
    <scope>NUCLEOTIDE SEQUENCE [LARGE SCALE GENOMIC DNA]</scope>
    <source>
        <strain evidence="2">KA00274</strain>
    </source>
</reference>
<sequence>MQQTIYVLNRFTKRKSDYANILVTNLHESYPMYKISLCPNFSKFMTLAKQADTYNSIFIFCPEYLEEANLNDLEAEIQTNSVRYLAIHEYTDCLHLTNAEVKELTPQTYAFIDGFNYLVSLANWPKDTLIHKYSSWQTIQAKLNSLFKQTNKIMFSSFLNFPYSQAMNKSLLSLCQECQKISAACIYVPLVDPLEYAEKLRPLTNAQAARNVWLDYSFAEASEIDWSNYLQATKLNNTTILNNTMQISSHPNSEVDKVHWQNFWQSLTNYCQANAYHLVCQIGLPNEGASISCLKHTQEIYVQSKLIDSNLHYGSAFNWAHCQSLLSSNCKVNIIDSLN</sequence>
<gene>
    <name evidence="1" type="ORF">HMPREF1872_00973</name>
</gene>
<evidence type="ECO:0000313" key="1">
    <source>
        <dbReference type="EMBL" id="KXB40162.1"/>
    </source>
</evidence>
<evidence type="ECO:0000313" key="2">
    <source>
        <dbReference type="Proteomes" id="UP000070080"/>
    </source>
</evidence>
<organism evidence="1 2">
    <name type="scientific">Amygdalobacter nucleatus</name>
    <dbReference type="NCBI Taxonomy" id="3029274"/>
    <lineage>
        <taxon>Bacteria</taxon>
        <taxon>Bacillati</taxon>
        <taxon>Bacillota</taxon>
        <taxon>Clostridia</taxon>
        <taxon>Eubacteriales</taxon>
        <taxon>Oscillospiraceae</taxon>
        <taxon>Amygdalobacter</taxon>
    </lineage>
</organism>
<keyword evidence="2" id="KW-1185">Reference proteome</keyword>
<protein>
    <submittedName>
        <fullName evidence="1">Uncharacterized protein</fullName>
    </submittedName>
</protein>
<dbReference type="AlphaFoldDB" id="A0A133YAF0"/>
<proteinExistence type="predicted"/>
<accession>A0A133YAF0</accession>
<name>A0A133YAF0_9FIRM</name>
<comment type="caution">
    <text evidence="1">The sequence shown here is derived from an EMBL/GenBank/DDBJ whole genome shotgun (WGS) entry which is preliminary data.</text>
</comment>
<dbReference type="STRING" id="1497955.HMPREF1872_00973"/>
<dbReference type="RefSeq" id="WP_066714354.1">
    <property type="nucleotide sequence ID" value="NZ_JARFNM010000001.1"/>
</dbReference>
<dbReference type="EMBL" id="LSCV01000031">
    <property type="protein sequence ID" value="KXB40162.1"/>
    <property type="molecule type" value="Genomic_DNA"/>
</dbReference>
<dbReference type="Proteomes" id="UP000070080">
    <property type="component" value="Unassembled WGS sequence"/>
</dbReference>